<feature type="compositionally biased region" description="Pro residues" evidence="1">
    <location>
        <begin position="30"/>
        <end position="53"/>
    </location>
</feature>
<name>A0A495JK83_9ACTN</name>
<dbReference type="Pfam" id="PF04294">
    <property type="entry name" value="VanW"/>
    <property type="match status" value="1"/>
</dbReference>
<dbReference type="EMBL" id="RBKT01000001">
    <property type="protein sequence ID" value="RKR89470.1"/>
    <property type="molecule type" value="Genomic_DNA"/>
</dbReference>
<feature type="transmembrane region" description="Helical" evidence="2">
    <location>
        <begin position="89"/>
        <end position="111"/>
    </location>
</feature>
<keyword evidence="2" id="KW-0812">Transmembrane</keyword>
<dbReference type="Pfam" id="PF12229">
    <property type="entry name" value="PG_binding_4"/>
    <property type="match status" value="1"/>
</dbReference>
<feature type="region of interest" description="Disordered" evidence="1">
    <location>
        <begin position="1"/>
        <end position="78"/>
    </location>
</feature>
<dbReference type="InterPro" id="IPR052913">
    <property type="entry name" value="Glycopeptide_resist_protein"/>
</dbReference>
<dbReference type="PANTHER" id="PTHR35788:SF1">
    <property type="entry name" value="EXPORTED PROTEIN"/>
    <property type="match status" value="1"/>
</dbReference>
<keyword evidence="2" id="KW-0472">Membrane</keyword>
<reference evidence="4 5" key="1">
    <citation type="submission" date="2018-10" db="EMBL/GenBank/DDBJ databases">
        <title>Sequencing the genomes of 1000 actinobacteria strains.</title>
        <authorList>
            <person name="Klenk H.-P."/>
        </authorList>
    </citation>
    <scope>NUCLEOTIDE SEQUENCE [LARGE SCALE GENOMIC DNA]</scope>
    <source>
        <strain evidence="4 5">DSM 45175</strain>
    </source>
</reference>
<evidence type="ECO:0000313" key="4">
    <source>
        <dbReference type="EMBL" id="RKR89470.1"/>
    </source>
</evidence>
<keyword evidence="2" id="KW-1133">Transmembrane helix</keyword>
<evidence type="ECO:0000256" key="1">
    <source>
        <dbReference type="SAM" id="MobiDB-lite"/>
    </source>
</evidence>
<accession>A0A495JK83</accession>
<sequence>MSLYGAKRPPAGETPTTELAAVPRQVNVPPTGPATPPPIAAGPVGHPPVPPLAGAPGAQDNPTETLDSTAPADPALLTEPAPRRGVRRALAATGVVAAVLAVIGGSAGYAYSGEVPRGTEVLGVNVGGQSREGAAALLRAELERRAETFAAPVQVRIGEQSAELKPIDVGLAVDVTATITAAVDDAPGPVDLLFRSRSIEPVITVDAERLDAELRKTVGRGGRPMTPPSIVFQGTTPKPNYPAPGQDLNPEQSAEAVRTGWLSGQPVVVPVIEAHPTTTREEVDKLVEELAKPAVSAPVTVTTERGSFTVPPAAIAKSLLLHPDKAGKINPAVDEKKLHAALTGELAKVELKPKEATVTLQGGKPQVVASTGGHGVDIAALSRDLLPVLAKRDGREVKGVLKPIEPKTNTEAMSKMGIKEQVSTFTTKFTGGLSLPRNHNIMTIAKEVDGAVVKPGETFSLNKHTGERSYAQGYKDAPVILDGKLVPGVGGGASQFTTTIFNATYYAGLEDVEHKPHSYWFERYPAVIESTIFYPTLDLKFRNNTEYGVLVDTSWTNDSVTVSIWSTKVYDSVKTVYTPRRDITKPKVVYLDPGPSCIATAGIDGFTQDAYRVITKGGKELKREKFSWRYEAEPRYLCAKKPG</sequence>
<proteinExistence type="predicted"/>
<dbReference type="Proteomes" id="UP000277671">
    <property type="component" value="Unassembled WGS sequence"/>
</dbReference>
<evidence type="ECO:0000259" key="3">
    <source>
        <dbReference type="Pfam" id="PF12229"/>
    </source>
</evidence>
<evidence type="ECO:0000313" key="5">
    <source>
        <dbReference type="Proteomes" id="UP000277671"/>
    </source>
</evidence>
<dbReference type="AlphaFoldDB" id="A0A495JK83"/>
<keyword evidence="5" id="KW-1185">Reference proteome</keyword>
<dbReference type="InterPro" id="IPR007391">
    <property type="entry name" value="Vancomycin_resist_VanW"/>
</dbReference>
<dbReference type="InterPro" id="IPR022029">
    <property type="entry name" value="YoaR-like_PG-bd"/>
</dbReference>
<organism evidence="4 5">
    <name type="scientific">Micromonospora pisi</name>
    <dbReference type="NCBI Taxonomy" id="589240"/>
    <lineage>
        <taxon>Bacteria</taxon>
        <taxon>Bacillati</taxon>
        <taxon>Actinomycetota</taxon>
        <taxon>Actinomycetes</taxon>
        <taxon>Micromonosporales</taxon>
        <taxon>Micromonosporaceae</taxon>
        <taxon>Micromonospora</taxon>
    </lineage>
</organism>
<feature type="domain" description="YoaR-like putative peptidoglycan binding" evidence="3">
    <location>
        <begin position="289"/>
        <end position="397"/>
    </location>
</feature>
<gene>
    <name evidence="4" type="ORF">BDK92_3821</name>
</gene>
<dbReference type="RefSeq" id="WP_246017123.1">
    <property type="nucleotide sequence ID" value="NZ_RBKT01000001.1"/>
</dbReference>
<evidence type="ECO:0000256" key="2">
    <source>
        <dbReference type="SAM" id="Phobius"/>
    </source>
</evidence>
<comment type="caution">
    <text evidence="4">The sequence shown here is derived from an EMBL/GenBank/DDBJ whole genome shotgun (WGS) entry which is preliminary data.</text>
</comment>
<protein>
    <submittedName>
        <fullName evidence="4">Vancomycin resistance protein YoaR</fullName>
    </submittedName>
</protein>
<dbReference type="PANTHER" id="PTHR35788">
    <property type="entry name" value="EXPORTED PROTEIN-RELATED"/>
    <property type="match status" value="1"/>
</dbReference>